<evidence type="ECO:0000313" key="2">
    <source>
        <dbReference type="Proteomes" id="UP000006265"/>
    </source>
</evidence>
<accession>K5BDJ0</accession>
<name>K5BDJ0_MYCHD</name>
<reference evidence="1 2" key="1">
    <citation type="journal article" date="2012" name="J. Bacteriol.">
        <title>Genome sequence of Mycobacterium hassiacum DSM 44199, a rare source of heat-stable mycobacterial proteins.</title>
        <authorList>
            <person name="Tiago I."/>
            <person name="Maranha A."/>
            <person name="Mendes V."/>
            <person name="Alarico S."/>
            <person name="Moynihan P.J."/>
            <person name="Clarke A.J."/>
            <person name="Macedo-Ribeiro S."/>
            <person name="Pereira P.J."/>
            <person name="Empadinhas N."/>
        </authorList>
    </citation>
    <scope>NUCLEOTIDE SEQUENCE [LARGE SCALE GENOMIC DNA]</scope>
    <source>
        <strain evidence="2">DSM 44199 / CIP 105218 / JCM 12690 / 3849</strain>
    </source>
</reference>
<gene>
    <name evidence="1" type="ORF">C731_0074</name>
</gene>
<protein>
    <submittedName>
        <fullName evidence="1">Uncharacterized protein</fullName>
    </submittedName>
</protein>
<proteinExistence type="predicted"/>
<organism evidence="1 2">
    <name type="scientific">Mycolicibacterium hassiacum (strain DSM 44199 / CIP 105218 / JCM 12690 / 3849)</name>
    <name type="common">Mycobacterium hassiacum</name>
    <dbReference type="NCBI Taxonomy" id="1122247"/>
    <lineage>
        <taxon>Bacteria</taxon>
        <taxon>Bacillati</taxon>
        <taxon>Actinomycetota</taxon>
        <taxon>Actinomycetes</taxon>
        <taxon>Mycobacteriales</taxon>
        <taxon>Mycobacteriaceae</taxon>
        <taxon>Mycolicibacterium</taxon>
    </lineage>
</organism>
<sequence>MGAAVLFRLQPHPGTANVGAVAAAVCGRGRRSFAPPAVVVPPAG</sequence>
<dbReference type="Proteomes" id="UP000006265">
    <property type="component" value="Unassembled WGS sequence"/>
</dbReference>
<keyword evidence="2" id="KW-1185">Reference proteome</keyword>
<dbReference type="AlphaFoldDB" id="K5BDJ0"/>
<dbReference type="EMBL" id="AMRA01000004">
    <property type="protein sequence ID" value="EKF25890.1"/>
    <property type="molecule type" value="Genomic_DNA"/>
</dbReference>
<evidence type="ECO:0000313" key="1">
    <source>
        <dbReference type="EMBL" id="EKF25890.1"/>
    </source>
</evidence>
<comment type="caution">
    <text evidence="1">The sequence shown here is derived from an EMBL/GenBank/DDBJ whole genome shotgun (WGS) entry which is preliminary data.</text>
</comment>